<feature type="region of interest" description="Disordered" evidence="1">
    <location>
        <begin position="1"/>
        <end position="20"/>
    </location>
</feature>
<feature type="compositionally biased region" description="Basic residues" evidence="1">
    <location>
        <begin position="1"/>
        <end position="12"/>
    </location>
</feature>
<evidence type="ECO:0000313" key="2">
    <source>
        <dbReference type="EMBL" id="EYB97466.1"/>
    </source>
</evidence>
<dbReference type="Proteomes" id="UP000024635">
    <property type="component" value="Unassembled WGS sequence"/>
</dbReference>
<dbReference type="AlphaFoldDB" id="A0A016T4A9"/>
<gene>
    <name evidence="2" type="primary">Acey_s0140.g2158</name>
    <name evidence="2" type="ORF">Y032_0140g2158</name>
</gene>
<name>A0A016T4A9_9BILA</name>
<comment type="caution">
    <text evidence="2">The sequence shown here is derived from an EMBL/GenBank/DDBJ whole genome shotgun (WGS) entry which is preliminary data.</text>
</comment>
<sequence length="80" mass="9440">MASQSHRSRTRLRPRDGRIERSSSKIFRKWMRAPDSSTWYKLSLFQVYTATLPPLHQLALVMHDGILIWTQRNSVELECP</sequence>
<proteinExistence type="predicted"/>
<protein>
    <submittedName>
        <fullName evidence="2">Uncharacterized protein</fullName>
    </submittedName>
</protein>
<accession>A0A016T4A9</accession>
<evidence type="ECO:0000256" key="1">
    <source>
        <dbReference type="SAM" id="MobiDB-lite"/>
    </source>
</evidence>
<evidence type="ECO:0000313" key="3">
    <source>
        <dbReference type="Proteomes" id="UP000024635"/>
    </source>
</evidence>
<keyword evidence="3" id="KW-1185">Reference proteome</keyword>
<dbReference type="EMBL" id="JARK01001476">
    <property type="protein sequence ID" value="EYB97466.1"/>
    <property type="molecule type" value="Genomic_DNA"/>
</dbReference>
<organism evidence="2 3">
    <name type="scientific">Ancylostoma ceylanicum</name>
    <dbReference type="NCBI Taxonomy" id="53326"/>
    <lineage>
        <taxon>Eukaryota</taxon>
        <taxon>Metazoa</taxon>
        <taxon>Ecdysozoa</taxon>
        <taxon>Nematoda</taxon>
        <taxon>Chromadorea</taxon>
        <taxon>Rhabditida</taxon>
        <taxon>Rhabditina</taxon>
        <taxon>Rhabditomorpha</taxon>
        <taxon>Strongyloidea</taxon>
        <taxon>Ancylostomatidae</taxon>
        <taxon>Ancylostomatinae</taxon>
        <taxon>Ancylostoma</taxon>
    </lineage>
</organism>
<reference evidence="3" key="1">
    <citation type="journal article" date="2015" name="Nat. Genet.">
        <title>The genome and transcriptome of the zoonotic hookworm Ancylostoma ceylanicum identify infection-specific gene families.</title>
        <authorList>
            <person name="Schwarz E.M."/>
            <person name="Hu Y."/>
            <person name="Antoshechkin I."/>
            <person name="Miller M.M."/>
            <person name="Sternberg P.W."/>
            <person name="Aroian R.V."/>
        </authorList>
    </citation>
    <scope>NUCLEOTIDE SEQUENCE</scope>
    <source>
        <strain evidence="3">HY135</strain>
    </source>
</reference>